<organism evidence="2">
    <name type="scientific">Cladocopium goreaui</name>
    <dbReference type="NCBI Taxonomy" id="2562237"/>
    <lineage>
        <taxon>Eukaryota</taxon>
        <taxon>Sar</taxon>
        <taxon>Alveolata</taxon>
        <taxon>Dinophyceae</taxon>
        <taxon>Suessiales</taxon>
        <taxon>Symbiodiniaceae</taxon>
        <taxon>Cladocopium</taxon>
    </lineage>
</organism>
<accession>A0A9P1DF57</accession>
<dbReference type="AlphaFoldDB" id="A0A9P1DF57"/>
<evidence type="ECO:0000256" key="1">
    <source>
        <dbReference type="SAM" id="SignalP"/>
    </source>
</evidence>
<dbReference type="SUPFAM" id="SSF53590">
    <property type="entry name" value="Nucleoside hydrolase"/>
    <property type="match status" value="1"/>
</dbReference>
<evidence type="ECO:0000313" key="3">
    <source>
        <dbReference type="EMBL" id="CAL1162278.1"/>
    </source>
</evidence>
<feature type="signal peptide" evidence="1">
    <location>
        <begin position="1"/>
        <end position="19"/>
    </location>
</feature>
<evidence type="ECO:0000313" key="5">
    <source>
        <dbReference type="Proteomes" id="UP001152797"/>
    </source>
</evidence>
<comment type="caution">
    <text evidence="2">The sequence shown here is derived from an EMBL/GenBank/DDBJ whole genome shotgun (WGS) entry which is preliminary data.</text>
</comment>
<reference evidence="2" key="1">
    <citation type="submission" date="2022-10" db="EMBL/GenBank/DDBJ databases">
        <authorList>
            <person name="Chen Y."/>
            <person name="Dougan E. K."/>
            <person name="Chan C."/>
            <person name="Rhodes N."/>
            <person name="Thang M."/>
        </authorList>
    </citation>
    <scope>NUCLEOTIDE SEQUENCE</scope>
</reference>
<evidence type="ECO:0000313" key="2">
    <source>
        <dbReference type="EMBL" id="CAI4008903.1"/>
    </source>
</evidence>
<gene>
    <name evidence="2" type="ORF">C1SCF055_LOCUS34294</name>
</gene>
<dbReference type="EMBL" id="CAMXCT010004412">
    <property type="protein sequence ID" value="CAI4008903.1"/>
    <property type="molecule type" value="Genomic_DNA"/>
</dbReference>
<protein>
    <submittedName>
        <fullName evidence="4">Inosine/uridine-preferring nucleoside hydrolase domain-containing protein</fullName>
    </submittedName>
</protein>
<dbReference type="Gene3D" id="3.90.245.10">
    <property type="entry name" value="Ribonucleoside hydrolase-like"/>
    <property type="match status" value="1"/>
</dbReference>
<dbReference type="GO" id="GO:0016799">
    <property type="term" value="F:hydrolase activity, hydrolyzing N-glycosyl compounds"/>
    <property type="evidence" value="ECO:0007669"/>
    <property type="project" value="InterPro"/>
</dbReference>
<keyword evidence="5" id="KW-1185">Reference proteome</keyword>
<dbReference type="Proteomes" id="UP001152797">
    <property type="component" value="Unassembled WGS sequence"/>
</dbReference>
<proteinExistence type="predicted"/>
<dbReference type="InterPro" id="IPR036452">
    <property type="entry name" value="Ribo_hydro-like"/>
</dbReference>
<keyword evidence="1" id="KW-0732">Signal</keyword>
<name>A0A9P1DF57_9DINO</name>
<evidence type="ECO:0000313" key="4">
    <source>
        <dbReference type="EMBL" id="CAL4796215.1"/>
    </source>
</evidence>
<reference evidence="3" key="2">
    <citation type="submission" date="2024-04" db="EMBL/GenBank/DDBJ databases">
        <authorList>
            <person name="Chen Y."/>
            <person name="Shah S."/>
            <person name="Dougan E. K."/>
            <person name="Thang M."/>
            <person name="Chan C."/>
        </authorList>
    </citation>
    <scope>NUCLEOTIDE SEQUENCE [LARGE SCALE GENOMIC DNA]</scope>
</reference>
<sequence>MPTFAAAAVLFSTVFGATSEIPTVRVVLDTDLGDDIDDTWALSALLQSPAVDLRLIVTDSYGSQSRANALAKFLRLAGKLAEVPVIAIGPEQTGATIMDSWANASDLDQFPGQLRRWPMKKKPQRKLELAAGAGRVDLWNVEKELDLL</sequence>
<dbReference type="EMBL" id="CAMXCT030004412">
    <property type="protein sequence ID" value="CAL4796215.1"/>
    <property type="molecule type" value="Genomic_DNA"/>
</dbReference>
<dbReference type="EMBL" id="CAMXCT020004412">
    <property type="protein sequence ID" value="CAL1162278.1"/>
    <property type="molecule type" value="Genomic_DNA"/>
</dbReference>
<keyword evidence="4" id="KW-0378">Hydrolase</keyword>
<feature type="chain" id="PRO_5043271430" evidence="1">
    <location>
        <begin position="20"/>
        <end position="148"/>
    </location>
</feature>